<comment type="caution">
    <text evidence="3">The sequence shown here is derived from an EMBL/GenBank/DDBJ whole genome shotgun (WGS) entry which is preliminary data.</text>
</comment>
<evidence type="ECO:0000256" key="1">
    <source>
        <dbReference type="SAM" id="MobiDB-lite"/>
    </source>
</evidence>
<evidence type="ECO:0000313" key="3">
    <source>
        <dbReference type="EMBL" id="OWP07337.1"/>
    </source>
</evidence>
<feature type="transmembrane region" description="Helical" evidence="2">
    <location>
        <begin position="83"/>
        <end position="109"/>
    </location>
</feature>
<sequence length="126" mass="12413">MPKPTIERDDASDRTLVLKGPTTPASSSATASSTLSILFAFAAGPSSSDLFAPIIAAAAPVPFASTIAATTIVSSFVSPAPIAAMPVLASAALASIALAIPPAFAFAIASIFASRPLAEGVPVGLF</sequence>
<evidence type="ECO:0000313" key="4">
    <source>
        <dbReference type="Proteomes" id="UP000242519"/>
    </source>
</evidence>
<organism evidence="3 4">
    <name type="scientific">Diplocarpon coronariae</name>
    <dbReference type="NCBI Taxonomy" id="2795749"/>
    <lineage>
        <taxon>Eukaryota</taxon>
        <taxon>Fungi</taxon>
        <taxon>Dikarya</taxon>
        <taxon>Ascomycota</taxon>
        <taxon>Pezizomycotina</taxon>
        <taxon>Leotiomycetes</taxon>
        <taxon>Helotiales</taxon>
        <taxon>Drepanopezizaceae</taxon>
        <taxon>Diplocarpon</taxon>
    </lineage>
</organism>
<protein>
    <submittedName>
        <fullName evidence="3">Uncharacterized protein</fullName>
    </submittedName>
</protein>
<dbReference type="EMBL" id="MZNU01000008">
    <property type="protein sequence ID" value="OWP07337.1"/>
    <property type="molecule type" value="Genomic_DNA"/>
</dbReference>
<name>A0A218ZH22_9HELO</name>
<dbReference type="InParanoid" id="A0A218ZH22"/>
<feature type="region of interest" description="Disordered" evidence="1">
    <location>
        <begin position="1"/>
        <end position="31"/>
    </location>
</feature>
<dbReference type="Proteomes" id="UP000242519">
    <property type="component" value="Unassembled WGS sequence"/>
</dbReference>
<feature type="compositionally biased region" description="Low complexity" evidence="1">
    <location>
        <begin position="21"/>
        <end position="31"/>
    </location>
</feature>
<evidence type="ECO:0000256" key="2">
    <source>
        <dbReference type="SAM" id="Phobius"/>
    </source>
</evidence>
<keyword evidence="2" id="KW-0812">Transmembrane</keyword>
<keyword evidence="2" id="KW-0472">Membrane</keyword>
<accession>A0A218ZH22</accession>
<feature type="transmembrane region" description="Helical" evidence="2">
    <location>
        <begin position="50"/>
        <end position="77"/>
    </location>
</feature>
<keyword evidence="2" id="KW-1133">Transmembrane helix</keyword>
<feature type="compositionally biased region" description="Basic and acidic residues" evidence="1">
    <location>
        <begin position="1"/>
        <end position="13"/>
    </location>
</feature>
<dbReference type="AlphaFoldDB" id="A0A218ZH22"/>
<reference evidence="3 4" key="1">
    <citation type="submission" date="2017-04" db="EMBL/GenBank/DDBJ databases">
        <title>Draft genome sequence of Marssonina coronaria NL1: causal agent of apple blotch.</title>
        <authorList>
            <person name="Cheng Q."/>
        </authorList>
    </citation>
    <scope>NUCLEOTIDE SEQUENCE [LARGE SCALE GENOMIC DNA]</scope>
    <source>
        <strain evidence="3 4">NL1</strain>
    </source>
</reference>
<gene>
    <name evidence="3" type="ORF">B2J93_4845</name>
</gene>
<keyword evidence="4" id="KW-1185">Reference proteome</keyword>
<proteinExistence type="predicted"/>